<reference evidence="1" key="1">
    <citation type="submission" date="2019-05" db="EMBL/GenBank/DDBJ databases">
        <title>Whole genome sequencing of Pseudanabaena catenata USMAC16.</title>
        <authorList>
            <person name="Khan Z."/>
            <person name="Omar W.M."/>
            <person name="Convey P."/>
            <person name="Merican F."/>
            <person name="Najimudin N."/>
        </authorList>
    </citation>
    <scope>NUCLEOTIDE SEQUENCE</scope>
    <source>
        <strain evidence="1">USMAC16</strain>
    </source>
</reference>
<evidence type="ECO:0000313" key="2">
    <source>
        <dbReference type="Proteomes" id="UP001152872"/>
    </source>
</evidence>
<dbReference type="RefSeq" id="WP_009629227.1">
    <property type="nucleotide sequence ID" value="NZ_VBTY01000264.1"/>
</dbReference>
<gene>
    <name evidence="1" type="ORF">FEV09_21000</name>
</gene>
<proteinExistence type="predicted"/>
<protein>
    <submittedName>
        <fullName evidence="1">Uncharacterized protein</fullName>
    </submittedName>
</protein>
<name>A0A9X4RK07_9CYAN</name>
<keyword evidence="2" id="KW-1185">Reference proteome</keyword>
<accession>A0A9X4RK07</accession>
<sequence length="117" mass="13429">MSNPIVFVYLIYTFCLGQIKDVQVLQKYGFTWLSKEKLQTSLTTLLALNLEKSSYSFNEDDFPNKGVIIDAKIIPYIFIAPINKIRNNFEYTSKVPIILPSKFNSKGKTLHAHIILL</sequence>
<dbReference type="AlphaFoldDB" id="A0A9X4RK07"/>
<comment type="caution">
    <text evidence="1">The sequence shown here is derived from an EMBL/GenBank/DDBJ whole genome shotgun (WGS) entry which is preliminary data.</text>
</comment>
<dbReference type="EMBL" id="VBTY01000264">
    <property type="protein sequence ID" value="MDG3497022.1"/>
    <property type="molecule type" value="Genomic_DNA"/>
</dbReference>
<evidence type="ECO:0000313" key="1">
    <source>
        <dbReference type="EMBL" id="MDG3497022.1"/>
    </source>
</evidence>
<dbReference type="Proteomes" id="UP001152872">
    <property type="component" value="Unassembled WGS sequence"/>
</dbReference>
<organism evidence="1 2">
    <name type="scientific">Pseudanabaena catenata USMAC16</name>
    <dbReference type="NCBI Taxonomy" id="1855837"/>
    <lineage>
        <taxon>Bacteria</taxon>
        <taxon>Bacillati</taxon>
        <taxon>Cyanobacteriota</taxon>
        <taxon>Cyanophyceae</taxon>
        <taxon>Pseudanabaenales</taxon>
        <taxon>Pseudanabaenaceae</taxon>
        <taxon>Pseudanabaena</taxon>
    </lineage>
</organism>